<dbReference type="OrthoDB" id="100006at2759"/>
<feature type="compositionally biased region" description="Low complexity" evidence="5">
    <location>
        <begin position="443"/>
        <end position="455"/>
    </location>
</feature>
<dbReference type="Proteomes" id="UP000308730">
    <property type="component" value="Unassembled WGS sequence"/>
</dbReference>
<evidence type="ECO:0000256" key="3">
    <source>
        <dbReference type="ARBA" id="ARBA00022989"/>
    </source>
</evidence>
<feature type="transmembrane region" description="Helical" evidence="6">
    <location>
        <begin position="97"/>
        <end position="115"/>
    </location>
</feature>
<keyword evidence="8" id="KW-1185">Reference proteome</keyword>
<evidence type="ECO:0000313" key="7">
    <source>
        <dbReference type="EMBL" id="THH29618.1"/>
    </source>
</evidence>
<dbReference type="GO" id="GO:0005886">
    <property type="term" value="C:plasma membrane"/>
    <property type="evidence" value="ECO:0007669"/>
    <property type="project" value="TreeGrafter"/>
</dbReference>
<keyword evidence="3 6" id="KW-1133">Transmembrane helix</keyword>
<evidence type="ECO:0000256" key="2">
    <source>
        <dbReference type="ARBA" id="ARBA00022692"/>
    </source>
</evidence>
<feature type="compositionally biased region" description="Basic and acidic residues" evidence="5">
    <location>
        <begin position="515"/>
        <end position="526"/>
    </location>
</feature>
<comment type="caution">
    <text evidence="7">The sequence shown here is derived from an EMBL/GenBank/DDBJ whole genome shotgun (WGS) entry which is preliminary data.</text>
</comment>
<dbReference type="PANTHER" id="PTHR23112">
    <property type="entry name" value="G PROTEIN-COUPLED RECEPTOR 157-RELATED"/>
    <property type="match status" value="1"/>
</dbReference>
<feature type="transmembrane region" description="Helical" evidence="6">
    <location>
        <begin position="178"/>
        <end position="197"/>
    </location>
</feature>
<sequence>MSDTLSERVMVLPNGKNFTLSITYVQSENDGVKFLVAVSVFSFLAALGLLLSIALSAWNTRKSINPHMFTRSHSCAYLISMLLCDVFQGVIKHIADVGPAVWSLIIAMHTFWILFLRRDAGKNVFRATLVGGWTLIAILIISGPALGKENKNGSFYGISGHWCWIADGYPVARIMLDYFWMFFSAGTCFVLYGMILLKLRGNIITTKGWKLEFKWKVQKTELDSPDGADSQMITIAKQMLLYPIAYTILITPIAICRFAEWSGHNISWGATVFSDSVYLLAGLVNVTLFITTRRVLPPHTVITKRISLPAIASSTSSFLGLRRDSENTLVSNGAATKNIDIDQDSIDLEKGTYLNHTGDIQEEYTMEYSAAAPQQDISHLVVPPATPLRPVTPLRPEMVASATIQVSFPNPRFSPVGPQNSVPAPAPSPVIPRQFHDVPLNTPAPASSIAPAFPESPHDDHHHHHLGVHDHHDDESDYSQSPSTAGFSLSSPGTGREGEGFSRMSEFQIPMPNPHSDDGHEHEGHH</sequence>
<proteinExistence type="predicted"/>
<gene>
    <name evidence="7" type="ORF">EUX98_g4570</name>
</gene>
<dbReference type="EMBL" id="SGPM01000115">
    <property type="protein sequence ID" value="THH29618.1"/>
    <property type="molecule type" value="Genomic_DNA"/>
</dbReference>
<evidence type="ECO:0000256" key="5">
    <source>
        <dbReference type="SAM" id="MobiDB-lite"/>
    </source>
</evidence>
<protein>
    <recommendedName>
        <fullName evidence="9">Glucose receptor Git3 N-terminal domain-containing protein</fullName>
    </recommendedName>
</protein>
<name>A0A4S4MW42_9APHY</name>
<dbReference type="Gene3D" id="1.20.1070.10">
    <property type="entry name" value="Rhodopsin 7-helix transmembrane proteins"/>
    <property type="match status" value="1"/>
</dbReference>
<dbReference type="AlphaFoldDB" id="A0A4S4MW42"/>
<keyword evidence="4 6" id="KW-0472">Membrane</keyword>
<evidence type="ECO:0000256" key="4">
    <source>
        <dbReference type="ARBA" id="ARBA00023136"/>
    </source>
</evidence>
<feature type="transmembrane region" description="Helical" evidence="6">
    <location>
        <begin position="266"/>
        <end position="290"/>
    </location>
</feature>
<keyword evidence="2 6" id="KW-0812">Transmembrane</keyword>
<dbReference type="GO" id="GO:0004930">
    <property type="term" value="F:G protein-coupled receptor activity"/>
    <property type="evidence" value="ECO:0007669"/>
    <property type="project" value="TreeGrafter"/>
</dbReference>
<evidence type="ECO:0000256" key="1">
    <source>
        <dbReference type="ARBA" id="ARBA00004141"/>
    </source>
</evidence>
<dbReference type="GO" id="GO:0007189">
    <property type="term" value="P:adenylate cyclase-activating G protein-coupled receptor signaling pathway"/>
    <property type="evidence" value="ECO:0007669"/>
    <property type="project" value="TreeGrafter"/>
</dbReference>
<feature type="transmembrane region" description="Helical" evidence="6">
    <location>
        <begin position="240"/>
        <end position="260"/>
    </location>
</feature>
<reference evidence="7 8" key="1">
    <citation type="submission" date="2019-02" db="EMBL/GenBank/DDBJ databases">
        <title>Genome sequencing of the rare red list fungi Antrodiella citrinella (Flaviporus citrinellus).</title>
        <authorList>
            <person name="Buettner E."/>
            <person name="Kellner H."/>
        </authorList>
    </citation>
    <scope>NUCLEOTIDE SEQUENCE [LARGE SCALE GENOMIC DNA]</scope>
    <source>
        <strain evidence="7 8">DSM 108506</strain>
    </source>
</reference>
<evidence type="ECO:0000256" key="6">
    <source>
        <dbReference type="SAM" id="Phobius"/>
    </source>
</evidence>
<dbReference type="PANTHER" id="PTHR23112:SF37">
    <property type="entry name" value="G PROTEIN-COUPLED RECEPTOR GPR1"/>
    <property type="match status" value="1"/>
</dbReference>
<organism evidence="7 8">
    <name type="scientific">Antrodiella citrinella</name>
    <dbReference type="NCBI Taxonomy" id="2447956"/>
    <lineage>
        <taxon>Eukaryota</taxon>
        <taxon>Fungi</taxon>
        <taxon>Dikarya</taxon>
        <taxon>Basidiomycota</taxon>
        <taxon>Agaricomycotina</taxon>
        <taxon>Agaricomycetes</taxon>
        <taxon>Polyporales</taxon>
        <taxon>Steccherinaceae</taxon>
        <taxon>Antrodiella</taxon>
    </lineage>
</organism>
<comment type="subcellular location">
    <subcellularLocation>
        <location evidence="1">Membrane</location>
        <topology evidence="1">Multi-pass membrane protein</topology>
    </subcellularLocation>
</comment>
<feature type="transmembrane region" description="Helical" evidence="6">
    <location>
        <begin position="34"/>
        <end position="55"/>
    </location>
</feature>
<feature type="transmembrane region" description="Helical" evidence="6">
    <location>
        <begin position="127"/>
        <end position="146"/>
    </location>
</feature>
<evidence type="ECO:0008006" key="9">
    <source>
        <dbReference type="Google" id="ProtNLM"/>
    </source>
</evidence>
<feature type="region of interest" description="Disordered" evidence="5">
    <location>
        <begin position="410"/>
        <end position="526"/>
    </location>
</feature>
<feature type="transmembrane region" description="Helical" evidence="6">
    <location>
        <begin position="75"/>
        <end position="91"/>
    </location>
</feature>
<accession>A0A4S4MW42</accession>
<evidence type="ECO:0000313" key="8">
    <source>
        <dbReference type="Proteomes" id="UP000308730"/>
    </source>
</evidence>
<feature type="compositionally biased region" description="Polar residues" evidence="5">
    <location>
        <begin position="478"/>
        <end position="493"/>
    </location>
</feature>